<comment type="similarity">
    <text evidence="1">Belongs to the disease resistance NB-LRR family.</text>
</comment>
<keyword evidence="6" id="KW-0067">ATP-binding</keyword>
<keyword evidence="2" id="KW-0433">Leucine-rich repeat</keyword>
<keyword evidence="4" id="KW-0547">Nucleotide-binding</keyword>
<evidence type="ECO:0000259" key="8">
    <source>
        <dbReference type="Pfam" id="PF18052"/>
    </source>
</evidence>
<keyword evidence="3" id="KW-0677">Repeat</keyword>
<dbReference type="Gene3D" id="3.80.10.10">
    <property type="entry name" value="Ribonuclease Inhibitor"/>
    <property type="match status" value="2"/>
</dbReference>
<dbReference type="InterPro" id="IPR041118">
    <property type="entry name" value="Rx_N"/>
</dbReference>
<dbReference type="AlphaFoldDB" id="A0A9Q0CJ99"/>
<dbReference type="GO" id="GO:0043531">
    <property type="term" value="F:ADP binding"/>
    <property type="evidence" value="ECO:0007669"/>
    <property type="project" value="InterPro"/>
</dbReference>
<dbReference type="SUPFAM" id="SSF52540">
    <property type="entry name" value="P-loop containing nucleoside triphosphate hydrolases"/>
    <property type="match status" value="1"/>
</dbReference>
<dbReference type="OrthoDB" id="774413at2759"/>
<evidence type="ECO:0000313" key="12">
    <source>
        <dbReference type="Proteomes" id="UP001151287"/>
    </source>
</evidence>
<dbReference type="GO" id="GO:0005524">
    <property type="term" value="F:ATP binding"/>
    <property type="evidence" value="ECO:0007669"/>
    <property type="project" value="UniProtKB-KW"/>
</dbReference>
<dbReference type="PRINTS" id="PR00364">
    <property type="entry name" value="DISEASERSIST"/>
</dbReference>
<name>A0A9Q0CJ99_9POAL</name>
<dbReference type="FunFam" id="3.40.50.300:FF:001091">
    <property type="entry name" value="Probable disease resistance protein At1g61300"/>
    <property type="match status" value="1"/>
</dbReference>
<evidence type="ECO:0000259" key="9">
    <source>
        <dbReference type="Pfam" id="PF23559"/>
    </source>
</evidence>
<dbReference type="GO" id="GO:0002758">
    <property type="term" value="P:innate immune response-activating signaling pathway"/>
    <property type="evidence" value="ECO:0007669"/>
    <property type="project" value="UniProtKB-ARBA"/>
</dbReference>
<evidence type="ECO:0000313" key="11">
    <source>
        <dbReference type="EMBL" id="KAJ1695031.1"/>
    </source>
</evidence>
<dbReference type="SUPFAM" id="SSF52058">
    <property type="entry name" value="L domain-like"/>
    <property type="match status" value="2"/>
</dbReference>
<dbReference type="InterPro" id="IPR042197">
    <property type="entry name" value="Apaf_helical"/>
</dbReference>
<dbReference type="InterPro" id="IPR032675">
    <property type="entry name" value="LRR_dom_sf"/>
</dbReference>
<dbReference type="PANTHER" id="PTHR36766:SF40">
    <property type="entry name" value="DISEASE RESISTANCE PROTEIN RGA3"/>
    <property type="match status" value="1"/>
</dbReference>
<dbReference type="InterPro" id="IPR036388">
    <property type="entry name" value="WH-like_DNA-bd_sf"/>
</dbReference>
<keyword evidence="12" id="KW-1185">Reference proteome</keyword>
<evidence type="ECO:0000256" key="5">
    <source>
        <dbReference type="ARBA" id="ARBA00022821"/>
    </source>
</evidence>
<dbReference type="InterPro" id="IPR058922">
    <property type="entry name" value="WHD_DRP"/>
</dbReference>
<feature type="domain" description="R13L1/DRL21-like LRR repeat region" evidence="10">
    <location>
        <begin position="668"/>
        <end position="795"/>
    </location>
</feature>
<dbReference type="Pfam" id="PF23559">
    <property type="entry name" value="WHD_DRP"/>
    <property type="match status" value="1"/>
</dbReference>
<sequence>MAVNMVLSPVISLAVKKAGDALVEQICQMCGMDRNRNKLRRQLEAIQRKIVDAEESGAPEGWIKELDAAAHEAVDVLDEFQYEALRQNAIRQGASAKVIKGFFSSENFVVFRYKMSNKLIEVLRKVDEIVTEMNNFDLFPRVDPAQNICRENYSYVEKSEVIGRDDEKEMIISQLLDPRRERDNISVLAIIGMGGLGKTTLAQLVYNDESLQKTFQLLLWVCVSTEFDFNKICKSIIEVATNSKENVYTSNKEVLQRKLREILGKQRYLLILDDVWNEEIEKWDELRKLLFSEAGSGSVIIVTTRSQGVASIMETLPGHDLASLNEKDSLSLFERKAFSGWAEKPQELRMIGATIVSKCLGVPLAVKTIGDLMRTKREVGAWRAILEHNIWDDVKSKKDILPILKLSYDHLPSHIKQCFAFCAIFPQDYEIERETLIQLWMANDFIPFDESMKNLEIEGQSIFNELYKRSFFQNYKENETNYGSIISCKMHDLMHDLATKIAGNKCANNIIQKVNDPDHRINASSFNNVLKKFPSIRTYLMAYYIDIEKWKKNSHRLKSSSLHALEFQLECLPKELGIMKHIRYLDLSYIRLPTLPETISRLYNLQTLKLSRSKIIELPTEMRYMINLRHLFLDGCDELQRMPIGLGQLKYLQTLTKYVVNSGRGGTIRELNNLNLLCGHISLCGLESVRDGKDAQYVNLAAKTNLCSLELKWDQINNEEAKTNNQAIIEALIPHEEIKYLIINSYNGYGFPKWMMEDLNIRNLKRLKLEKCINCVEIPAIWQLPSLENLSLEDMKGLRHIVGGTGKHIKGSKSLITFSVLKVLEIRDLPNLENWREEDSDLVDFPNLNELVINRCGKLKSIQMHMPLLASLQVYHSNEIKLQNVSNLPMLFSLVIFKAVNSCSKLDAFRPPKTLKEMTIDGFENVHPLEEEEEDQLIICETKSLRKLTIQESSCFFSSGPTKLVALGFWKYFTALEYLLISNCDALVFWPEEEFRSLKCLKELELRCCWKLRGSLKVAVPVSSSCEHREDSLPHLESLNINHCCELVEIPICSKSLTNLSITMHDCSKLSRESLTHLTNFSHLKKISISGLTNWGAWPDNMEHLPSLEVLNIWNCQGIESFPEGLQQHLSSLQCLRIDRCPALERRCRVGGDYWHLVSRISELDIEPEVNARQSFSNRLLNCMRER</sequence>
<evidence type="ECO:0000259" key="10">
    <source>
        <dbReference type="Pfam" id="PF25019"/>
    </source>
</evidence>
<dbReference type="InterPro" id="IPR002182">
    <property type="entry name" value="NB-ARC"/>
</dbReference>
<dbReference type="Proteomes" id="UP001151287">
    <property type="component" value="Unassembled WGS sequence"/>
</dbReference>
<dbReference type="GO" id="GO:0042742">
    <property type="term" value="P:defense response to bacterium"/>
    <property type="evidence" value="ECO:0007669"/>
    <property type="project" value="UniProtKB-ARBA"/>
</dbReference>
<feature type="domain" description="Disease resistance protein winged helix" evidence="9">
    <location>
        <begin position="424"/>
        <end position="498"/>
    </location>
</feature>
<organism evidence="11 12">
    <name type="scientific">Rhynchospora breviuscula</name>
    <dbReference type="NCBI Taxonomy" id="2022672"/>
    <lineage>
        <taxon>Eukaryota</taxon>
        <taxon>Viridiplantae</taxon>
        <taxon>Streptophyta</taxon>
        <taxon>Embryophyta</taxon>
        <taxon>Tracheophyta</taxon>
        <taxon>Spermatophyta</taxon>
        <taxon>Magnoliopsida</taxon>
        <taxon>Liliopsida</taxon>
        <taxon>Poales</taxon>
        <taxon>Cyperaceae</taxon>
        <taxon>Cyperoideae</taxon>
        <taxon>Rhynchosporeae</taxon>
        <taxon>Rhynchospora</taxon>
    </lineage>
</organism>
<accession>A0A9Q0CJ99</accession>
<feature type="domain" description="Disease resistance N-terminal" evidence="8">
    <location>
        <begin position="10"/>
        <end position="94"/>
    </location>
</feature>
<proteinExistence type="inferred from homology"/>
<evidence type="ECO:0000256" key="2">
    <source>
        <dbReference type="ARBA" id="ARBA00022614"/>
    </source>
</evidence>
<reference evidence="11" key="1">
    <citation type="journal article" date="2022" name="Cell">
        <title>Repeat-based holocentromeres influence genome architecture and karyotype evolution.</title>
        <authorList>
            <person name="Hofstatter P.G."/>
            <person name="Thangavel G."/>
            <person name="Lux T."/>
            <person name="Neumann P."/>
            <person name="Vondrak T."/>
            <person name="Novak P."/>
            <person name="Zhang M."/>
            <person name="Costa L."/>
            <person name="Castellani M."/>
            <person name="Scott A."/>
            <person name="Toegelov H."/>
            <person name="Fuchs J."/>
            <person name="Mata-Sucre Y."/>
            <person name="Dias Y."/>
            <person name="Vanzela A.L.L."/>
            <person name="Huettel B."/>
            <person name="Almeida C.C.S."/>
            <person name="Simkova H."/>
            <person name="Souza G."/>
            <person name="Pedrosa-Harand A."/>
            <person name="Macas J."/>
            <person name="Mayer K.F.X."/>
            <person name="Houben A."/>
            <person name="Marques A."/>
        </authorList>
    </citation>
    <scope>NUCLEOTIDE SEQUENCE</scope>
    <source>
        <strain evidence="11">RhyBre1mFocal</strain>
    </source>
</reference>
<evidence type="ECO:0000256" key="3">
    <source>
        <dbReference type="ARBA" id="ARBA00022737"/>
    </source>
</evidence>
<dbReference type="Gene3D" id="1.20.5.4130">
    <property type="match status" value="1"/>
</dbReference>
<dbReference type="Gene3D" id="1.10.10.10">
    <property type="entry name" value="Winged helix-like DNA-binding domain superfamily/Winged helix DNA-binding domain"/>
    <property type="match status" value="1"/>
</dbReference>
<dbReference type="PANTHER" id="PTHR36766">
    <property type="entry name" value="PLANT BROAD-SPECTRUM MILDEW RESISTANCE PROTEIN RPW8"/>
    <property type="match status" value="1"/>
</dbReference>
<dbReference type="Pfam" id="PF25019">
    <property type="entry name" value="LRR_R13L1-DRL21"/>
    <property type="match status" value="1"/>
</dbReference>
<gene>
    <name evidence="11" type="ORF">LUZ63_011729</name>
</gene>
<dbReference type="Gene3D" id="3.40.50.300">
    <property type="entry name" value="P-loop containing nucleotide triphosphate hydrolases"/>
    <property type="match status" value="1"/>
</dbReference>
<dbReference type="Gene3D" id="1.10.8.430">
    <property type="entry name" value="Helical domain of apoptotic protease-activating factors"/>
    <property type="match status" value="1"/>
</dbReference>
<dbReference type="InterPro" id="IPR027417">
    <property type="entry name" value="P-loop_NTPase"/>
</dbReference>
<protein>
    <submittedName>
        <fullName evidence="11">Uncharacterized protein</fullName>
    </submittedName>
</protein>
<dbReference type="GO" id="GO:0009626">
    <property type="term" value="P:plant-type hypersensitive response"/>
    <property type="evidence" value="ECO:0007669"/>
    <property type="project" value="UniProtKB-ARBA"/>
</dbReference>
<keyword evidence="5" id="KW-0611">Plant defense</keyword>
<comment type="caution">
    <text evidence="11">The sequence shown here is derived from an EMBL/GenBank/DDBJ whole genome shotgun (WGS) entry which is preliminary data.</text>
</comment>
<evidence type="ECO:0000256" key="1">
    <source>
        <dbReference type="ARBA" id="ARBA00008894"/>
    </source>
</evidence>
<evidence type="ECO:0000256" key="4">
    <source>
        <dbReference type="ARBA" id="ARBA00022741"/>
    </source>
</evidence>
<feature type="domain" description="NB-ARC" evidence="7">
    <location>
        <begin position="167"/>
        <end position="339"/>
    </location>
</feature>
<dbReference type="FunFam" id="1.10.10.10:FF:000322">
    <property type="entry name" value="Probable disease resistance protein At1g63360"/>
    <property type="match status" value="1"/>
</dbReference>
<dbReference type="Pfam" id="PF00931">
    <property type="entry name" value="NB-ARC"/>
    <property type="match status" value="1"/>
</dbReference>
<dbReference type="InterPro" id="IPR056789">
    <property type="entry name" value="LRR_R13L1-DRL21"/>
</dbReference>
<evidence type="ECO:0000259" key="7">
    <source>
        <dbReference type="Pfam" id="PF00931"/>
    </source>
</evidence>
<dbReference type="EMBL" id="JAMQYH010000003">
    <property type="protein sequence ID" value="KAJ1695031.1"/>
    <property type="molecule type" value="Genomic_DNA"/>
</dbReference>
<evidence type="ECO:0000256" key="6">
    <source>
        <dbReference type="ARBA" id="ARBA00022840"/>
    </source>
</evidence>
<dbReference type="Pfam" id="PF18052">
    <property type="entry name" value="Rx_N"/>
    <property type="match status" value="1"/>
</dbReference>